<reference evidence="10 11" key="1">
    <citation type="submission" date="2024-09" db="EMBL/GenBank/DDBJ databases">
        <title>Laminarin stimulates single cell rates of sulfate reduction while oxygen inhibits transcriptomic activity in coastal marine sediment.</title>
        <authorList>
            <person name="Lindsay M."/>
            <person name="Orcutt B."/>
            <person name="Emerson D."/>
            <person name="Stepanauskas R."/>
            <person name="D'Angelo T."/>
        </authorList>
    </citation>
    <scope>NUCLEOTIDE SEQUENCE [LARGE SCALE GENOMIC DNA]</scope>
    <source>
        <strain evidence="10">SAG AM-311-K15</strain>
    </source>
</reference>
<dbReference type="InterPro" id="IPR027469">
    <property type="entry name" value="Cation_efflux_TMD_sf"/>
</dbReference>
<evidence type="ECO:0000259" key="9">
    <source>
        <dbReference type="Pfam" id="PF16916"/>
    </source>
</evidence>
<feature type="transmembrane region" description="Helical" evidence="7">
    <location>
        <begin position="112"/>
        <end position="134"/>
    </location>
</feature>
<dbReference type="InterPro" id="IPR027470">
    <property type="entry name" value="Cation_efflux_CTD"/>
</dbReference>
<dbReference type="InterPro" id="IPR058533">
    <property type="entry name" value="Cation_efflux_TM"/>
</dbReference>
<dbReference type="NCBIfam" id="TIGR01297">
    <property type="entry name" value="CDF"/>
    <property type="match status" value="1"/>
</dbReference>
<keyword evidence="4 7" id="KW-0812">Transmembrane</keyword>
<evidence type="ECO:0000313" key="10">
    <source>
        <dbReference type="EMBL" id="MFC1853350.1"/>
    </source>
</evidence>
<dbReference type="Pfam" id="PF16916">
    <property type="entry name" value="ZT_dimer"/>
    <property type="match status" value="1"/>
</dbReference>
<feature type="transmembrane region" description="Helical" evidence="7">
    <location>
        <begin position="41"/>
        <end position="58"/>
    </location>
</feature>
<dbReference type="SUPFAM" id="SSF161111">
    <property type="entry name" value="Cation efflux protein transmembrane domain-like"/>
    <property type="match status" value="1"/>
</dbReference>
<keyword evidence="5 7" id="KW-1133">Transmembrane helix</keyword>
<proteinExistence type="inferred from homology"/>
<evidence type="ECO:0000256" key="3">
    <source>
        <dbReference type="ARBA" id="ARBA00022448"/>
    </source>
</evidence>
<keyword evidence="6 7" id="KW-0472">Membrane</keyword>
<comment type="similarity">
    <text evidence="2">Belongs to the cation diffusion facilitator (CDF) transporter (TC 2.A.4) family.</text>
</comment>
<evidence type="ECO:0000313" key="11">
    <source>
        <dbReference type="Proteomes" id="UP001594351"/>
    </source>
</evidence>
<dbReference type="PANTHER" id="PTHR43840">
    <property type="entry name" value="MITOCHONDRIAL METAL TRANSPORTER 1-RELATED"/>
    <property type="match status" value="1"/>
</dbReference>
<accession>A0ABV6Z4J0</accession>
<keyword evidence="3" id="KW-0813">Transport</keyword>
<evidence type="ECO:0000256" key="2">
    <source>
        <dbReference type="ARBA" id="ARBA00008114"/>
    </source>
</evidence>
<gene>
    <name evidence="10" type="ORF">ACFL27_24390</name>
</gene>
<dbReference type="InterPro" id="IPR050291">
    <property type="entry name" value="CDF_Transporter"/>
</dbReference>
<evidence type="ECO:0000256" key="1">
    <source>
        <dbReference type="ARBA" id="ARBA00004141"/>
    </source>
</evidence>
<feature type="transmembrane region" description="Helical" evidence="7">
    <location>
        <begin position="12"/>
        <end position="35"/>
    </location>
</feature>
<dbReference type="Pfam" id="PF01545">
    <property type="entry name" value="Cation_efflux"/>
    <property type="match status" value="1"/>
</dbReference>
<comment type="caution">
    <text evidence="10">The sequence shown here is derived from an EMBL/GenBank/DDBJ whole genome shotgun (WGS) entry which is preliminary data.</text>
</comment>
<dbReference type="Gene3D" id="3.30.70.1350">
    <property type="entry name" value="Cation efflux protein, cytoplasmic domain"/>
    <property type="match status" value="1"/>
</dbReference>
<dbReference type="Gene3D" id="1.20.1510.10">
    <property type="entry name" value="Cation efflux protein transmembrane domain"/>
    <property type="match status" value="1"/>
</dbReference>
<dbReference type="SUPFAM" id="SSF160240">
    <property type="entry name" value="Cation efflux protein cytoplasmic domain-like"/>
    <property type="match status" value="1"/>
</dbReference>
<dbReference type="InterPro" id="IPR036837">
    <property type="entry name" value="Cation_efflux_CTD_sf"/>
</dbReference>
<dbReference type="InterPro" id="IPR002524">
    <property type="entry name" value="Cation_efflux"/>
</dbReference>
<evidence type="ECO:0000256" key="6">
    <source>
        <dbReference type="ARBA" id="ARBA00023136"/>
    </source>
</evidence>
<organism evidence="10 11">
    <name type="scientific">candidate division CSSED10-310 bacterium</name>
    <dbReference type="NCBI Taxonomy" id="2855610"/>
    <lineage>
        <taxon>Bacteria</taxon>
        <taxon>Bacteria division CSSED10-310</taxon>
    </lineage>
</organism>
<protein>
    <submittedName>
        <fullName evidence="10">Cation diffusion facilitator family transporter</fullName>
    </submittedName>
</protein>
<feature type="domain" description="Cation efflux protein transmembrane" evidence="8">
    <location>
        <begin position="12"/>
        <end position="212"/>
    </location>
</feature>
<feature type="transmembrane region" description="Helical" evidence="7">
    <location>
        <begin position="182"/>
        <end position="201"/>
    </location>
</feature>
<feature type="domain" description="Cation efflux protein cytoplasmic" evidence="9">
    <location>
        <begin position="218"/>
        <end position="294"/>
    </location>
</feature>
<comment type="subcellular location">
    <subcellularLocation>
        <location evidence="1">Membrane</location>
        <topology evidence="1">Multi-pass membrane protein</topology>
    </subcellularLocation>
</comment>
<feature type="transmembrane region" description="Helical" evidence="7">
    <location>
        <begin position="155"/>
        <end position="176"/>
    </location>
</feature>
<evidence type="ECO:0000259" key="8">
    <source>
        <dbReference type="Pfam" id="PF01545"/>
    </source>
</evidence>
<sequence length="305" mass="33419">MNNDKLKTTVATLSVVSNTTLVILKLAVGLVIGSVSVISEAIHSGVDLIAAVIALIAVRTSGKPADESHPYGHGKIENIAGTLEALLIFVAAGWIIYEAVHKLLHPTPIETVGWGIAIMAFSACANLVVSNILLKTGEKTDSIALKADGMHLRTDVYTSAGVMAGLGIYWIARSLFPSFPLWWIDPVAAIAVALLIIKAAYDLTVESARDLLDARIDPEEEKIVIREIEALYPAVHGFHHLRTRKSGPYRYFDFHLVVSGDLSTRESHDLTDDLKKKIKEVYKDAVVEIHVEPYENSSREHIRKK</sequence>
<feature type="transmembrane region" description="Helical" evidence="7">
    <location>
        <begin position="79"/>
        <end position="100"/>
    </location>
</feature>
<dbReference type="EMBL" id="JBHPBY010000479">
    <property type="protein sequence ID" value="MFC1853350.1"/>
    <property type="molecule type" value="Genomic_DNA"/>
</dbReference>
<evidence type="ECO:0000256" key="5">
    <source>
        <dbReference type="ARBA" id="ARBA00022989"/>
    </source>
</evidence>
<keyword evidence="11" id="KW-1185">Reference proteome</keyword>
<dbReference type="Proteomes" id="UP001594351">
    <property type="component" value="Unassembled WGS sequence"/>
</dbReference>
<dbReference type="PANTHER" id="PTHR43840:SF15">
    <property type="entry name" value="MITOCHONDRIAL METAL TRANSPORTER 1-RELATED"/>
    <property type="match status" value="1"/>
</dbReference>
<name>A0ABV6Z4J0_UNCC1</name>
<evidence type="ECO:0000256" key="7">
    <source>
        <dbReference type="SAM" id="Phobius"/>
    </source>
</evidence>
<evidence type="ECO:0000256" key="4">
    <source>
        <dbReference type="ARBA" id="ARBA00022692"/>
    </source>
</evidence>